<evidence type="ECO:0000313" key="2">
    <source>
        <dbReference type="EMBL" id="CAB4560800.1"/>
    </source>
</evidence>
<dbReference type="AlphaFoldDB" id="A0A6J6D9X7"/>
<keyword evidence="1" id="KW-0472">Membrane</keyword>
<gene>
    <name evidence="2" type="ORF">UFOPK1591_00717</name>
</gene>
<dbReference type="EMBL" id="CAEZTD010000045">
    <property type="protein sequence ID" value="CAB4560800.1"/>
    <property type="molecule type" value="Genomic_DNA"/>
</dbReference>
<name>A0A6J6D9X7_9ZZZZ</name>
<keyword evidence="1" id="KW-0812">Transmembrane</keyword>
<feature type="transmembrane region" description="Helical" evidence="1">
    <location>
        <begin position="122"/>
        <end position="141"/>
    </location>
</feature>
<evidence type="ECO:0000256" key="1">
    <source>
        <dbReference type="SAM" id="Phobius"/>
    </source>
</evidence>
<dbReference type="InterPro" id="IPR023393">
    <property type="entry name" value="START-like_dom_sf"/>
</dbReference>
<keyword evidence="1" id="KW-1133">Transmembrane helix</keyword>
<proteinExistence type="predicted"/>
<protein>
    <submittedName>
        <fullName evidence="2">Unannotated protein</fullName>
    </submittedName>
</protein>
<reference evidence="2" key="1">
    <citation type="submission" date="2020-05" db="EMBL/GenBank/DDBJ databases">
        <authorList>
            <person name="Chiriac C."/>
            <person name="Salcher M."/>
            <person name="Ghai R."/>
            <person name="Kavagutti S V."/>
        </authorList>
    </citation>
    <scope>NUCLEOTIDE SEQUENCE</scope>
</reference>
<dbReference type="SUPFAM" id="SSF55961">
    <property type="entry name" value="Bet v1-like"/>
    <property type="match status" value="1"/>
</dbReference>
<sequence>MDIFLRLTLDADIETVWDALARPAQMQAAASPFIHVRSREQGGFPAKWIPNTPHLVALSLFGLIPLGTQVVEPRFEERPGGVRMVIDSGAPMSGPLTRLTHWEHRMAVSVVNERQTLYRDRLRIRGGWLTVPFGIGLWFMWQLRGQSLVRSMRRISRARR</sequence>
<accession>A0A6J6D9X7</accession>
<dbReference type="Gene3D" id="3.30.530.20">
    <property type="match status" value="1"/>
</dbReference>
<organism evidence="2">
    <name type="scientific">freshwater metagenome</name>
    <dbReference type="NCBI Taxonomy" id="449393"/>
    <lineage>
        <taxon>unclassified sequences</taxon>
        <taxon>metagenomes</taxon>
        <taxon>ecological metagenomes</taxon>
    </lineage>
</organism>